<comment type="caution">
    <text evidence="11">The sequence shown here is derived from an EMBL/GenBank/DDBJ whole genome shotgun (WGS) entry which is preliminary data.</text>
</comment>
<accession>A0A0D0ELZ8</accession>
<sequence>MKSKTLQITLVYIIISLFMAIICHKLLTTYFSDTEPSLIFLLKDIFFILTTALFFKYILSKNEKKNIAIFKKLKETNEEIKESNEKYDIVAKATSDTIWDWKIQEDSINWNKGIESVFGYNPLEVGKTSKWWFDKIHPEDSIRMSIKLYSFIEQKTEKWQDQYRFRCADGSYKYVLDRGFLLKDENGRAIRMIGAIQDITKQKQEEQRLKLLETVITQSKDSILITEANSISGRIPKIVYVNPAFSLMSGYLPKEIVGKSTNIFNKGPNSDSDELKKLLTAIKNEEECLIETISYTKQKEEYWVRFSMIPIFNNEGVISHWISIQRDITDEKKLETEKEQLIRELTQNNKDLKQFSYITSHNLRAPLSNLIGLLNLIDDIPLENPELEEILAGFTKSTHLLNETINDLVKVIIIKDNPSMQKEEVSLQEVFENVFSQLSFQIELHKPIIKLKFDKVPLLNTNKAYIESILLNLLTNSIKYKSENRKLKISITAEQENHKAVLTFKDNGIGIDLERNRDKVFGLYQRFHNYPDSKGLGLYLVKSQVETMGGTISIDSEVNKGTTFTITFKN</sequence>
<dbReference type="InterPro" id="IPR000700">
    <property type="entry name" value="PAS-assoc_C"/>
</dbReference>
<gene>
    <name evidence="12" type="ORF">B0A73_08965</name>
    <name evidence="11" type="ORF">IW18_08350</name>
</gene>
<dbReference type="AlphaFoldDB" id="A0A0D0ELZ8"/>
<dbReference type="InterPro" id="IPR036890">
    <property type="entry name" value="HATPase_C_sf"/>
</dbReference>
<evidence type="ECO:0000313" key="14">
    <source>
        <dbReference type="Proteomes" id="UP000198302"/>
    </source>
</evidence>
<dbReference type="SUPFAM" id="SSF55874">
    <property type="entry name" value="ATPase domain of HSP90 chaperone/DNA topoisomerase II/histidine kinase"/>
    <property type="match status" value="1"/>
</dbReference>
<dbReference type="OrthoDB" id="5522855at2"/>
<dbReference type="EMBL" id="MUGX01000011">
    <property type="protein sequence ID" value="OXA87910.1"/>
    <property type="molecule type" value="Genomic_DNA"/>
</dbReference>
<dbReference type="InterPro" id="IPR005467">
    <property type="entry name" value="His_kinase_dom"/>
</dbReference>
<dbReference type="InterPro" id="IPR013655">
    <property type="entry name" value="PAS_fold_3"/>
</dbReference>
<evidence type="ECO:0000256" key="5">
    <source>
        <dbReference type="ARBA" id="ARBA00022777"/>
    </source>
</evidence>
<dbReference type="GO" id="GO:0000155">
    <property type="term" value="F:phosphorelay sensor kinase activity"/>
    <property type="evidence" value="ECO:0007669"/>
    <property type="project" value="InterPro"/>
</dbReference>
<dbReference type="CDD" id="cd00130">
    <property type="entry name" value="PAS"/>
    <property type="match status" value="2"/>
</dbReference>
<dbReference type="PROSITE" id="PS50109">
    <property type="entry name" value="HIS_KIN"/>
    <property type="match status" value="1"/>
</dbReference>
<evidence type="ECO:0000256" key="6">
    <source>
        <dbReference type="SAM" id="Coils"/>
    </source>
</evidence>
<keyword evidence="4" id="KW-0808">Transferase</keyword>
<dbReference type="NCBIfam" id="TIGR00229">
    <property type="entry name" value="sensory_box"/>
    <property type="match status" value="2"/>
</dbReference>
<comment type="catalytic activity">
    <reaction evidence="1">
        <text>ATP + protein L-histidine = ADP + protein N-phospho-L-histidine.</text>
        <dbReference type="EC" id="2.7.13.3"/>
    </reaction>
</comment>
<dbReference type="PROSITE" id="PS50112">
    <property type="entry name" value="PAS"/>
    <property type="match status" value="2"/>
</dbReference>
<dbReference type="InterPro" id="IPR003594">
    <property type="entry name" value="HATPase_dom"/>
</dbReference>
<dbReference type="Pfam" id="PF02518">
    <property type="entry name" value="HATPase_c"/>
    <property type="match status" value="1"/>
</dbReference>
<feature type="transmembrane region" description="Helical" evidence="7">
    <location>
        <begin position="9"/>
        <end position="27"/>
    </location>
</feature>
<keyword evidence="7" id="KW-0472">Membrane</keyword>
<keyword evidence="14" id="KW-1185">Reference proteome</keyword>
<keyword evidence="7" id="KW-1133">Transmembrane helix</keyword>
<evidence type="ECO:0000256" key="1">
    <source>
        <dbReference type="ARBA" id="ARBA00000085"/>
    </source>
</evidence>
<evidence type="ECO:0000259" key="8">
    <source>
        <dbReference type="PROSITE" id="PS50109"/>
    </source>
</evidence>
<feature type="domain" description="PAC" evidence="10">
    <location>
        <begin position="159"/>
        <end position="211"/>
    </location>
</feature>
<keyword evidence="7" id="KW-0812">Transmembrane</keyword>
<keyword evidence="5 11" id="KW-0418">Kinase</keyword>
<dbReference type="Gene3D" id="1.10.287.130">
    <property type="match status" value="1"/>
</dbReference>
<dbReference type="InterPro" id="IPR003661">
    <property type="entry name" value="HisK_dim/P_dom"/>
</dbReference>
<dbReference type="Gene3D" id="3.30.450.20">
    <property type="entry name" value="PAS domain"/>
    <property type="match status" value="2"/>
</dbReference>
<dbReference type="STRING" id="37752.IW18_08350"/>
<dbReference type="InterPro" id="IPR001610">
    <property type="entry name" value="PAC"/>
</dbReference>
<feature type="domain" description="PAS" evidence="9">
    <location>
        <begin position="208"/>
        <end position="286"/>
    </location>
</feature>
<dbReference type="SMART" id="SM00387">
    <property type="entry name" value="HATPase_c"/>
    <property type="match status" value="1"/>
</dbReference>
<name>A0A0D0ELZ8_9FLAO</name>
<dbReference type="PANTHER" id="PTHR43304:SF1">
    <property type="entry name" value="PAC DOMAIN-CONTAINING PROTEIN"/>
    <property type="match status" value="1"/>
</dbReference>
<dbReference type="Pfam" id="PF13426">
    <property type="entry name" value="PAS_9"/>
    <property type="match status" value="1"/>
</dbReference>
<dbReference type="PROSITE" id="PS50113">
    <property type="entry name" value="PAC"/>
    <property type="match status" value="2"/>
</dbReference>
<dbReference type="SUPFAM" id="SSF47384">
    <property type="entry name" value="Homodimeric domain of signal transducing histidine kinase"/>
    <property type="match status" value="1"/>
</dbReference>
<dbReference type="SMART" id="SM00086">
    <property type="entry name" value="PAC"/>
    <property type="match status" value="2"/>
</dbReference>
<evidence type="ECO:0000256" key="4">
    <source>
        <dbReference type="ARBA" id="ARBA00022679"/>
    </source>
</evidence>
<dbReference type="InterPro" id="IPR000014">
    <property type="entry name" value="PAS"/>
</dbReference>
<dbReference type="InterPro" id="IPR036097">
    <property type="entry name" value="HisK_dim/P_sf"/>
</dbReference>
<dbReference type="InterPro" id="IPR035965">
    <property type="entry name" value="PAS-like_dom_sf"/>
</dbReference>
<dbReference type="CDD" id="cd00082">
    <property type="entry name" value="HisKA"/>
    <property type="match status" value="1"/>
</dbReference>
<dbReference type="EC" id="2.7.13.3" evidence="2"/>
<evidence type="ECO:0000256" key="7">
    <source>
        <dbReference type="SAM" id="Phobius"/>
    </source>
</evidence>
<dbReference type="InterPro" id="IPR052162">
    <property type="entry name" value="Sensor_kinase/Photoreceptor"/>
</dbReference>
<feature type="coiled-coil region" evidence="6">
    <location>
        <begin position="324"/>
        <end position="351"/>
    </location>
</feature>
<dbReference type="PANTHER" id="PTHR43304">
    <property type="entry name" value="PHYTOCHROME-LIKE PROTEIN CPH1"/>
    <property type="match status" value="1"/>
</dbReference>
<feature type="domain" description="Histidine kinase" evidence="8">
    <location>
        <begin position="358"/>
        <end position="570"/>
    </location>
</feature>
<dbReference type="PRINTS" id="PR00344">
    <property type="entry name" value="BCTRLSENSOR"/>
</dbReference>
<dbReference type="EMBL" id="JPRK01000007">
    <property type="protein sequence ID" value="KIO53310.1"/>
    <property type="molecule type" value="Genomic_DNA"/>
</dbReference>
<keyword evidence="3" id="KW-0597">Phosphoprotein</keyword>
<dbReference type="Gene3D" id="3.30.565.10">
    <property type="entry name" value="Histidine kinase-like ATPase, C-terminal domain"/>
    <property type="match status" value="1"/>
</dbReference>
<dbReference type="Pfam" id="PF08447">
    <property type="entry name" value="PAS_3"/>
    <property type="match status" value="1"/>
</dbReference>
<evidence type="ECO:0000313" key="11">
    <source>
        <dbReference type="EMBL" id="KIO53310.1"/>
    </source>
</evidence>
<proteinExistence type="predicted"/>
<dbReference type="Proteomes" id="UP000198302">
    <property type="component" value="Unassembled WGS sequence"/>
</dbReference>
<organism evidence="11 13">
    <name type="scientific">Flavobacterium hibernum</name>
    <dbReference type="NCBI Taxonomy" id="37752"/>
    <lineage>
        <taxon>Bacteria</taxon>
        <taxon>Pseudomonadati</taxon>
        <taxon>Bacteroidota</taxon>
        <taxon>Flavobacteriia</taxon>
        <taxon>Flavobacteriales</taxon>
        <taxon>Flavobacteriaceae</taxon>
        <taxon>Flavobacterium</taxon>
    </lineage>
</organism>
<evidence type="ECO:0000256" key="3">
    <source>
        <dbReference type="ARBA" id="ARBA00022553"/>
    </source>
</evidence>
<feature type="domain" description="PAS" evidence="9">
    <location>
        <begin position="83"/>
        <end position="155"/>
    </location>
</feature>
<evidence type="ECO:0000256" key="2">
    <source>
        <dbReference type="ARBA" id="ARBA00012438"/>
    </source>
</evidence>
<evidence type="ECO:0000259" key="9">
    <source>
        <dbReference type="PROSITE" id="PS50112"/>
    </source>
</evidence>
<dbReference type="InterPro" id="IPR004358">
    <property type="entry name" value="Sig_transdc_His_kin-like_C"/>
</dbReference>
<evidence type="ECO:0000259" key="10">
    <source>
        <dbReference type="PROSITE" id="PS50113"/>
    </source>
</evidence>
<dbReference type="Proteomes" id="UP000032061">
    <property type="component" value="Unassembled WGS sequence"/>
</dbReference>
<dbReference type="SUPFAM" id="SSF55785">
    <property type="entry name" value="PYP-like sensor domain (PAS domain)"/>
    <property type="match status" value="2"/>
</dbReference>
<protein>
    <recommendedName>
        <fullName evidence="2">histidine kinase</fullName>
        <ecNumber evidence="2">2.7.13.3</ecNumber>
    </recommendedName>
</protein>
<keyword evidence="6" id="KW-0175">Coiled coil</keyword>
<dbReference type="SMART" id="SM00091">
    <property type="entry name" value="PAS"/>
    <property type="match status" value="2"/>
</dbReference>
<feature type="domain" description="PAC" evidence="10">
    <location>
        <begin position="283"/>
        <end position="340"/>
    </location>
</feature>
<reference evidence="12 14" key="2">
    <citation type="submission" date="2016-11" db="EMBL/GenBank/DDBJ databases">
        <title>Whole genomes of Flavobacteriaceae.</title>
        <authorList>
            <person name="Stine C."/>
            <person name="Li C."/>
            <person name="Tadesse D."/>
        </authorList>
    </citation>
    <scope>NUCLEOTIDE SEQUENCE [LARGE SCALE GENOMIC DNA]</scope>
    <source>
        <strain evidence="12 14">ATCC 51468</strain>
    </source>
</reference>
<feature type="transmembrane region" description="Helical" evidence="7">
    <location>
        <begin position="39"/>
        <end position="59"/>
    </location>
</feature>
<evidence type="ECO:0000313" key="13">
    <source>
        <dbReference type="Proteomes" id="UP000032061"/>
    </source>
</evidence>
<evidence type="ECO:0000313" key="12">
    <source>
        <dbReference type="EMBL" id="OXA87910.1"/>
    </source>
</evidence>
<reference evidence="11 13" key="1">
    <citation type="submission" date="2015-01" db="EMBL/GenBank/DDBJ databases">
        <title>Genome of Flavobacterium hibernum DSM 12611.</title>
        <authorList>
            <person name="Stropko S.J."/>
            <person name="Pipes S.E."/>
            <person name="Newman J.D."/>
        </authorList>
    </citation>
    <scope>NUCLEOTIDE SEQUENCE [LARGE SCALE GENOMIC DNA]</scope>
    <source>
        <strain evidence="11 13">DSM 12611</strain>
    </source>
</reference>